<gene>
    <name evidence="3" type="ORF">KACHI17_23490</name>
</gene>
<feature type="domain" description="Aminoglycoside phosphotransferase" evidence="1">
    <location>
        <begin position="37"/>
        <end position="260"/>
    </location>
</feature>
<dbReference type="Gene3D" id="3.90.1200.10">
    <property type="match status" value="1"/>
</dbReference>
<name>A0AAT9GLG9_9BACT</name>
<dbReference type="InterPro" id="IPR002575">
    <property type="entry name" value="Aminoglycoside_PTrfase"/>
</dbReference>
<dbReference type="Pfam" id="PF22740">
    <property type="entry name" value="PapZ_C"/>
    <property type="match status" value="1"/>
</dbReference>
<dbReference type="SUPFAM" id="SSF56112">
    <property type="entry name" value="Protein kinase-like (PK-like)"/>
    <property type="match status" value="1"/>
</dbReference>
<dbReference type="RefSeq" id="WP_353549099.1">
    <property type="nucleotide sequence ID" value="NZ_AP029612.1"/>
</dbReference>
<dbReference type="GO" id="GO:0005524">
    <property type="term" value="F:ATP binding"/>
    <property type="evidence" value="ECO:0007669"/>
    <property type="project" value="InterPro"/>
</dbReference>
<dbReference type="EMBL" id="AP029612">
    <property type="protein sequence ID" value="BFG71468.1"/>
    <property type="molecule type" value="Genomic_DNA"/>
</dbReference>
<evidence type="ECO:0000313" key="3">
    <source>
        <dbReference type="EMBL" id="BFG71468.1"/>
    </source>
</evidence>
<evidence type="ECO:0000259" key="2">
    <source>
        <dbReference type="Pfam" id="PF22740"/>
    </source>
</evidence>
<dbReference type="PANTHER" id="PTHR30448:SF0">
    <property type="entry name" value="RNASE ADAPTER PROTEIN RAPZ"/>
    <property type="match status" value="1"/>
</dbReference>
<dbReference type="AlphaFoldDB" id="A0AAT9GLG9"/>
<proteinExistence type="predicted"/>
<feature type="domain" description="RapZ C-terminal" evidence="2">
    <location>
        <begin position="363"/>
        <end position="484"/>
    </location>
</feature>
<sequence>MDYSLFSPQINANMEAVIQGIHTLFSSLKNQTADRIEKLPQSGSDRVYFRIYAGTESFIATYNINQKETNTFIQFSRHFKKADLPVPEILGVNEDNTIYIQEDLGTESLLNQLEKHGHTDIPYQLFQKSLAALAQIQIKGDKGLDYNWCITAKEFGKQAILSDLLYFKYYFLDTLQLPYDKQAMLDDFEALSTYLTHTQYKYFMFRDFQSRNIIVKDGEVSFIDFQGGMKGALQYDVASLLWQAKAELSEEWKNSLLEYYMDQIDQLLKEPVDRITFVSQYNGYVLIRLLQVMGAYGFRGLFERKAHFLASIPLALRNLKFFIEHKRIGIITPEFDRVLKLVVADEMIARFEPPQANAQTPLVIQISSFSYKKGIPVDESENGGGFVFDMRGILNPGRFDDYKKLSGLDKPVQDFLEQRTKMNEFLNSVWDLIDITVEDYLKRDFKHLMINFGCTGGQHRSVYAAEQTARHLRNKYKVKVELQHTNRENWVK</sequence>
<protein>
    <submittedName>
        <fullName evidence="3">RNase adapter RapZ</fullName>
    </submittedName>
</protein>
<dbReference type="InterPro" id="IPR011009">
    <property type="entry name" value="Kinase-like_dom_sf"/>
</dbReference>
<evidence type="ECO:0000259" key="1">
    <source>
        <dbReference type="Pfam" id="PF01636"/>
    </source>
</evidence>
<organism evidence="3">
    <name type="scientific">Sediminibacterium sp. KACHI17</name>
    <dbReference type="NCBI Taxonomy" id="1751071"/>
    <lineage>
        <taxon>Bacteria</taxon>
        <taxon>Pseudomonadati</taxon>
        <taxon>Bacteroidota</taxon>
        <taxon>Chitinophagia</taxon>
        <taxon>Chitinophagales</taxon>
        <taxon>Chitinophagaceae</taxon>
        <taxon>Sediminibacterium</taxon>
    </lineage>
</organism>
<dbReference type="PANTHER" id="PTHR30448">
    <property type="entry name" value="RNASE ADAPTER PROTEIN RAPZ"/>
    <property type="match status" value="1"/>
</dbReference>
<dbReference type="Pfam" id="PF01636">
    <property type="entry name" value="APH"/>
    <property type="match status" value="1"/>
</dbReference>
<accession>A0AAT9GLG9</accession>
<dbReference type="InterPro" id="IPR053931">
    <property type="entry name" value="RapZ_C"/>
</dbReference>
<reference evidence="3" key="1">
    <citation type="submission" date="2024-02" db="EMBL/GenBank/DDBJ databases">
        <title>Sediminibacterium planktonica sp. nov. and Sediminibacterium longus sp. nov., isolated from surface lake and river water.</title>
        <authorList>
            <person name="Watanabe K."/>
            <person name="Takemine S."/>
            <person name="Ishii Y."/>
            <person name="Ogata Y."/>
            <person name="Shindo C."/>
            <person name="Suda W."/>
        </authorList>
    </citation>
    <scope>NUCLEOTIDE SEQUENCE</scope>
    <source>
        <strain evidence="3">KACHI17</strain>
    </source>
</reference>
<dbReference type="Gene3D" id="3.30.200.20">
    <property type="entry name" value="Phosphorylase Kinase, domain 1"/>
    <property type="match status" value="1"/>
</dbReference>
<dbReference type="InterPro" id="IPR005337">
    <property type="entry name" value="RapZ-like"/>
</dbReference>